<reference evidence="11" key="1">
    <citation type="submission" date="2021-01" db="EMBL/GenBank/DDBJ databases">
        <authorList>
            <person name="Eckstrom K.M.E."/>
        </authorList>
    </citation>
    <scope>NUCLEOTIDE SEQUENCE</scope>
    <source>
        <strain evidence="11">UVCC 0001</strain>
    </source>
</reference>
<keyword evidence="12" id="KW-1185">Reference proteome</keyword>
<keyword evidence="7 9" id="KW-0129">CBS domain</keyword>
<dbReference type="CDD" id="cd02205">
    <property type="entry name" value="CBS_pair_SF"/>
    <property type="match status" value="1"/>
</dbReference>
<dbReference type="Pfam" id="PF06417">
    <property type="entry name" value="EMC4"/>
    <property type="match status" value="1"/>
</dbReference>
<evidence type="ECO:0000256" key="2">
    <source>
        <dbReference type="ARBA" id="ARBA00007715"/>
    </source>
</evidence>
<evidence type="ECO:0000256" key="7">
    <source>
        <dbReference type="ARBA" id="ARBA00023122"/>
    </source>
</evidence>
<name>A0AAD9IFB1_PROWI</name>
<dbReference type="Gene3D" id="3.10.580.10">
    <property type="entry name" value="CBS-domain"/>
    <property type="match status" value="1"/>
</dbReference>
<comment type="similarity">
    <text evidence="2">Belongs to the EMC4 family.</text>
</comment>
<keyword evidence="8" id="KW-0472">Membrane</keyword>
<dbReference type="PANTHER" id="PTHR43080:SF29">
    <property type="entry name" value="OS02G0818000 PROTEIN"/>
    <property type="match status" value="1"/>
</dbReference>
<feature type="domain" description="CBS" evidence="10">
    <location>
        <begin position="159"/>
        <end position="215"/>
    </location>
</feature>
<sequence>MTTASGVYQPLSAILKSAEAFPPDPEGQLDTITPRLIYCVINALGLAFACYRLNGMGLFPTHLTDWAGTIEAPRVPEVATQGLWSLVSYEDVQHYFDRKVLQEGKHASHQLASVMSAKRHFEEVSGLPILRPGDDVLIGVVSRKDLDKKPDAESVGDVMSAPPLALKKSDTVEHAAAVMLKHKVHRVPIVDDNKLVIGMVTRTDLFRALSAGEHSW</sequence>
<evidence type="ECO:0000256" key="9">
    <source>
        <dbReference type="PROSITE-ProRule" id="PRU00703"/>
    </source>
</evidence>
<keyword evidence="5" id="KW-0256">Endoplasmic reticulum</keyword>
<dbReference type="Proteomes" id="UP001255856">
    <property type="component" value="Unassembled WGS sequence"/>
</dbReference>
<evidence type="ECO:0000256" key="8">
    <source>
        <dbReference type="ARBA" id="ARBA00023136"/>
    </source>
</evidence>
<dbReference type="InterPro" id="IPR000644">
    <property type="entry name" value="CBS_dom"/>
</dbReference>
<dbReference type="InterPro" id="IPR009445">
    <property type="entry name" value="TMEM85/Emc4"/>
</dbReference>
<dbReference type="GO" id="GO:0005789">
    <property type="term" value="C:endoplasmic reticulum membrane"/>
    <property type="evidence" value="ECO:0007669"/>
    <property type="project" value="UniProtKB-SubCell"/>
</dbReference>
<evidence type="ECO:0000259" key="10">
    <source>
        <dbReference type="PROSITE" id="PS51371"/>
    </source>
</evidence>
<dbReference type="InterPro" id="IPR046342">
    <property type="entry name" value="CBS_dom_sf"/>
</dbReference>
<dbReference type="InterPro" id="IPR051257">
    <property type="entry name" value="Diverse_CBS-Domain"/>
</dbReference>
<dbReference type="SUPFAM" id="SSF54631">
    <property type="entry name" value="CBS-domain pair"/>
    <property type="match status" value="1"/>
</dbReference>
<dbReference type="SMART" id="SM00116">
    <property type="entry name" value="CBS"/>
    <property type="match status" value="2"/>
</dbReference>
<evidence type="ECO:0000256" key="3">
    <source>
        <dbReference type="ARBA" id="ARBA00020820"/>
    </source>
</evidence>
<dbReference type="AlphaFoldDB" id="A0AAD9IFB1"/>
<dbReference type="PROSITE" id="PS51371">
    <property type="entry name" value="CBS"/>
    <property type="match status" value="1"/>
</dbReference>
<evidence type="ECO:0000256" key="4">
    <source>
        <dbReference type="ARBA" id="ARBA00022692"/>
    </source>
</evidence>
<dbReference type="Pfam" id="PF00571">
    <property type="entry name" value="CBS"/>
    <property type="match status" value="2"/>
</dbReference>
<keyword evidence="4" id="KW-0812">Transmembrane</keyword>
<organism evidence="11 12">
    <name type="scientific">Prototheca wickerhamii</name>
    <dbReference type="NCBI Taxonomy" id="3111"/>
    <lineage>
        <taxon>Eukaryota</taxon>
        <taxon>Viridiplantae</taxon>
        <taxon>Chlorophyta</taxon>
        <taxon>core chlorophytes</taxon>
        <taxon>Trebouxiophyceae</taxon>
        <taxon>Chlorellales</taxon>
        <taxon>Chlorellaceae</taxon>
        <taxon>Prototheca</taxon>
    </lineage>
</organism>
<evidence type="ECO:0000256" key="1">
    <source>
        <dbReference type="ARBA" id="ARBA00004477"/>
    </source>
</evidence>
<evidence type="ECO:0000256" key="5">
    <source>
        <dbReference type="ARBA" id="ARBA00022824"/>
    </source>
</evidence>
<evidence type="ECO:0000313" key="12">
    <source>
        <dbReference type="Proteomes" id="UP001255856"/>
    </source>
</evidence>
<keyword evidence="6" id="KW-1133">Transmembrane helix</keyword>
<dbReference type="PANTHER" id="PTHR43080">
    <property type="entry name" value="CBS DOMAIN-CONTAINING PROTEIN CBSX3, MITOCHONDRIAL"/>
    <property type="match status" value="1"/>
</dbReference>
<comment type="subcellular location">
    <subcellularLocation>
        <location evidence="1">Endoplasmic reticulum membrane</location>
        <topology evidence="1">Multi-pass membrane protein</topology>
    </subcellularLocation>
</comment>
<evidence type="ECO:0000256" key="6">
    <source>
        <dbReference type="ARBA" id="ARBA00022989"/>
    </source>
</evidence>
<dbReference type="EMBL" id="JASFZW010000007">
    <property type="protein sequence ID" value="KAK2077346.1"/>
    <property type="molecule type" value="Genomic_DNA"/>
</dbReference>
<accession>A0AAD9IFB1</accession>
<comment type="caution">
    <text evidence="11">The sequence shown here is derived from an EMBL/GenBank/DDBJ whole genome shotgun (WGS) entry which is preliminary data.</text>
</comment>
<protein>
    <recommendedName>
        <fullName evidence="3">ER membrane protein complex subunit 4</fullName>
    </recommendedName>
</protein>
<proteinExistence type="inferred from homology"/>
<evidence type="ECO:0000313" key="11">
    <source>
        <dbReference type="EMBL" id="KAK2077346.1"/>
    </source>
</evidence>
<gene>
    <name evidence="11" type="ORF">QBZ16_004980</name>
</gene>